<comment type="subcellular location">
    <subcellularLocation>
        <location evidence="1">Cell outer membrane</location>
    </subcellularLocation>
</comment>
<dbReference type="PANTHER" id="PTHR30329:SF21">
    <property type="entry name" value="LIPOPROTEIN YIAD-RELATED"/>
    <property type="match status" value="1"/>
</dbReference>
<evidence type="ECO:0000256" key="4">
    <source>
        <dbReference type="PROSITE-ProRule" id="PRU00473"/>
    </source>
</evidence>
<evidence type="ECO:0000256" key="5">
    <source>
        <dbReference type="SAM" id="SignalP"/>
    </source>
</evidence>
<evidence type="ECO:0000256" key="2">
    <source>
        <dbReference type="ARBA" id="ARBA00023136"/>
    </source>
</evidence>
<dbReference type="AlphaFoldDB" id="A0A7C9B9X6"/>
<keyword evidence="8" id="KW-1185">Reference proteome</keyword>
<comment type="caution">
    <text evidence="7">The sequence shown here is derived from an EMBL/GenBank/DDBJ whole genome shotgun (WGS) entry which is preliminary data.</text>
</comment>
<gene>
    <name evidence="7" type="ORF">GBK04_02455</name>
</gene>
<dbReference type="Gene3D" id="3.30.1330.60">
    <property type="entry name" value="OmpA-like domain"/>
    <property type="match status" value="1"/>
</dbReference>
<dbReference type="RefSeq" id="WP_152756542.1">
    <property type="nucleotide sequence ID" value="NZ_WHLY01000002.1"/>
</dbReference>
<keyword evidence="5" id="KW-0732">Signal</keyword>
<protein>
    <submittedName>
        <fullName evidence="7">OmpA family protein</fullName>
    </submittedName>
</protein>
<feature type="domain" description="OmpA-like" evidence="6">
    <location>
        <begin position="125"/>
        <end position="241"/>
    </location>
</feature>
<dbReference type="EMBL" id="WHLY01000002">
    <property type="protein sequence ID" value="MPR32236.1"/>
    <property type="molecule type" value="Genomic_DNA"/>
</dbReference>
<dbReference type="InterPro" id="IPR050330">
    <property type="entry name" value="Bact_OuterMem_StrucFunc"/>
</dbReference>
<dbReference type="Pfam" id="PF00691">
    <property type="entry name" value="OmpA"/>
    <property type="match status" value="1"/>
</dbReference>
<dbReference type="PANTHER" id="PTHR30329">
    <property type="entry name" value="STATOR ELEMENT OF FLAGELLAR MOTOR COMPLEX"/>
    <property type="match status" value="1"/>
</dbReference>
<dbReference type="PRINTS" id="PR01021">
    <property type="entry name" value="OMPADOMAIN"/>
</dbReference>
<evidence type="ECO:0000256" key="3">
    <source>
        <dbReference type="ARBA" id="ARBA00023237"/>
    </source>
</evidence>
<dbReference type="GO" id="GO:0009279">
    <property type="term" value="C:cell outer membrane"/>
    <property type="evidence" value="ECO:0007669"/>
    <property type="project" value="UniProtKB-SubCell"/>
</dbReference>
<feature type="signal peptide" evidence="5">
    <location>
        <begin position="1"/>
        <end position="20"/>
    </location>
</feature>
<dbReference type="Proteomes" id="UP000479293">
    <property type="component" value="Unassembled WGS sequence"/>
</dbReference>
<keyword evidence="2 4" id="KW-0472">Membrane</keyword>
<evidence type="ECO:0000259" key="6">
    <source>
        <dbReference type="PROSITE" id="PS51123"/>
    </source>
</evidence>
<dbReference type="InterPro" id="IPR006665">
    <property type="entry name" value="OmpA-like"/>
</dbReference>
<evidence type="ECO:0000313" key="7">
    <source>
        <dbReference type="EMBL" id="MPR32236.1"/>
    </source>
</evidence>
<accession>A0A7C9B9X6</accession>
<feature type="chain" id="PRO_5028941830" evidence="5">
    <location>
        <begin position="21"/>
        <end position="241"/>
    </location>
</feature>
<dbReference type="InterPro" id="IPR036737">
    <property type="entry name" value="OmpA-like_sf"/>
</dbReference>
<sequence>MRVFLLLFVLQGLLLQSVSAQVVAAQRPVTLFTVRAVDQQTTKEIAASFKIFLHAANKRFEGANGPEKVANFSVKMFSSDTVTIETEAEGYFPIEEILLVSCDTCGFYQYTALMEKQVDSVFTNLKVNDVIKLDKIYFDQSKYDLRPESRDQLEKLYRTLRNNPKLKIEIAGHTDNVGDARLNQYLSENRARVIYSYLLRKDIASNRLRHQGYGSSKPVAPNDTEENKSLNRRVEFVVLDN</sequence>
<name>A0A7C9B9X6_9BACT</name>
<reference evidence="7 8" key="1">
    <citation type="submission" date="2019-10" db="EMBL/GenBank/DDBJ databases">
        <title>Draft Genome Sequence of Cytophagaceae sp. SJW1-29.</title>
        <authorList>
            <person name="Choi A."/>
        </authorList>
    </citation>
    <scope>NUCLEOTIDE SEQUENCE [LARGE SCALE GENOMIC DNA]</scope>
    <source>
        <strain evidence="7 8">SJW1-29</strain>
    </source>
</reference>
<keyword evidence="3" id="KW-0998">Cell outer membrane</keyword>
<dbReference type="InterPro" id="IPR006664">
    <property type="entry name" value="OMP_bac"/>
</dbReference>
<organism evidence="7 8">
    <name type="scientific">Salmonirosea aquatica</name>
    <dbReference type="NCBI Taxonomy" id="2654236"/>
    <lineage>
        <taxon>Bacteria</taxon>
        <taxon>Pseudomonadati</taxon>
        <taxon>Bacteroidota</taxon>
        <taxon>Cytophagia</taxon>
        <taxon>Cytophagales</taxon>
        <taxon>Spirosomataceae</taxon>
        <taxon>Salmonirosea</taxon>
    </lineage>
</organism>
<dbReference type="SUPFAM" id="SSF103088">
    <property type="entry name" value="OmpA-like"/>
    <property type="match status" value="1"/>
</dbReference>
<evidence type="ECO:0000313" key="8">
    <source>
        <dbReference type="Proteomes" id="UP000479293"/>
    </source>
</evidence>
<proteinExistence type="predicted"/>
<dbReference type="PROSITE" id="PS51123">
    <property type="entry name" value="OMPA_2"/>
    <property type="match status" value="1"/>
</dbReference>
<dbReference type="CDD" id="cd07185">
    <property type="entry name" value="OmpA_C-like"/>
    <property type="match status" value="1"/>
</dbReference>
<evidence type="ECO:0000256" key="1">
    <source>
        <dbReference type="ARBA" id="ARBA00004442"/>
    </source>
</evidence>